<feature type="transmembrane region" description="Helical" evidence="7">
    <location>
        <begin position="102"/>
        <end position="123"/>
    </location>
</feature>
<comment type="subcellular location">
    <subcellularLocation>
        <location evidence="1">Membrane</location>
        <topology evidence="1">Multi-pass membrane protein</topology>
    </subcellularLocation>
</comment>
<evidence type="ECO:0000313" key="8">
    <source>
        <dbReference type="EMBL" id="MBP2378306.1"/>
    </source>
</evidence>
<dbReference type="EMBL" id="JAGIOA010000001">
    <property type="protein sequence ID" value="MBP2378306.1"/>
    <property type="molecule type" value="Genomic_DNA"/>
</dbReference>
<dbReference type="InterPro" id="IPR034294">
    <property type="entry name" value="Aquaporin_transptr"/>
</dbReference>
<keyword evidence="9" id="KW-1185">Reference proteome</keyword>
<organism evidence="8 9">
    <name type="scientific">Microbacterium phyllosphaerae</name>
    <dbReference type="NCBI Taxonomy" id="124798"/>
    <lineage>
        <taxon>Bacteria</taxon>
        <taxon>Bacillati</taxon>
        <taxon>Actinomycetota</taxon>
        <taxon>Actinomycetes</taxon>
        <taxon>Micrococcales</taxon>
        <taxon>Microbacteriaceae</taxon>
        <taxon>Microbacterium</taxon>
    </lineage>
</organism>
<proteinExistence type="inferred from homology"/>
<dbReference type="InterPro" id="IPR000425">
    <property type="entry name" value="MIP"/>
</dbReference>
<feature type="transmembrane region" description="Helical" evidence="7">
    <location>
        <begin position="185"/>
        <end position="206"/>
    </location>
</feature>
<feature type="transmembrane region" description="Helical" evidence="7">
    <location>
        <begin position="226"/>
        <end position="247"/>
    </location>
</feature>
<name>A0ABS4WQ24_9MICO</name>
<sequence>MSPTHTRLPAATMTARLTAEAFGTTILVIAIVGAALFASRFGEGTDVSGEGIGFVGISLAAGLALIAAVYAFGPISGGHFNPAVTLGAAAAGRMPWRDVPSYIAAQCIGATIASTLIFLIGLFGPDGWLEAQRTAGFASNGFGASSPGGFGMGAAIIGEALFAALLIFVFLGVTHPARGTPLGGLVTGVTLALIYLVLLPIDFASVNPARSIATAVYGSTEALAQLWVFLVFPMIGALLAGLAYRALFDVSEREELDT</sequence>
<feature type="transmembrane region" description="Helical" evidence="7">
    <location>
        <begin position="51"/>
        <end position="72"/>
    </location>
</feature>
<feature type="transmembrane region" description="Helical" evidence="7">
    <location>
        <begin position="150"/>
        <end position="173"/>
    </location>
</feature>
<evidence type="ECO:0000256" key="4">
    <source>
        <dbReference type="ARBA" id="ARBA00022989"/>
    </source>
</evidence>
<comment type="similarity">
    <text evidence="6">Belongs to the MIP/aquaporin (TC 1.A.8) family.</text>
</comment>
<accession>A0ABS4WQ24</accession>
<dbReference type="Pfam" id="PF00230">
    <property type="entry name" value="MIP"/>
    <property type="match status" value="1"/>
</dbReference>
<dbReference type="SUPFAM" id="SSF81338">
    <property type="entry name" value="Aquaporin-like"/>
    <property type="match status" value="1"/>
</dbReference>
<dbReference type="PROSITE" id="PS00221">
    <property type="entry name" value="MIP"/>
    <property type="match status" value="1"/>
</dbReference>
<evidence type="ECO:0000256" key="3">
    <source>
        <dbReference type="ARBA" id="ARBA00022692"/>
    </source>
</evidence>
<dbReference type="PANTHER" id="PTHR45724">
    <property type="entry name" value="AQUAPORIN NIP2-1"/>
    <property type="match status" value="1"/>
</dbReference>
<protein>
    <submittedName>
        <fullName evidence="8">Aquaporin Z</fullName>
    </submittedName>
</protein>
<evidence type="ECO:0000256" key="6">
    <source>
        <dbReference type="RuleBase" id="RU000477"/>
    </source>
</evidence>
<evidence type="ECO:0000256" key="5">
    <source>
        <dbReference type="ARBA" id="ARBA00023136"/>
    </source>
</evidence>
<gene>
    <name evidence="8" type="ORF">JOF42_001801</name>
</gene>
<evidence type="ECO:0000313" key="9">
    <source>
        <dbReference type="Proteomes" id="UP000703720"/>
    </source>
</evidence>
<keyword evidence="5 7" id="KW-0472">Membrane</keyword>
<keyword evidence="3 6" id="KW-0812">Transmembrane</keyword>
<dbReference type="PANTHER" id="PTHR45724:SF13">
    <property type="entry name" value="AQUAPORIN NIP1-1-RELATED"/>
    <property type="match status" value="1"/>
</dbReference>
<dbReference type="InterPro" id="IPR022357">
    <property type="entry name" value="MIP_CS"/>
</dbReference>
<dbReference type="Gene3D" id="1.20.1080.10">
    <property type="entry name" value="Glycerol uptake facilitator protein"/>
    <property type="match status" value="1"/>
</dbReference>
<evidence type="ECO:0000256" key="7">
    <source>
        <dbReference type="SAM" id="Phobius"/>
    </source>
</evidence>
<keyword evidence="4 7" id="KW-1133">Transmembrane helix</keyword>
<dbReference type="Proteomes" id="UP000703720">
    <property type="component" value="Unassembled WGS sequence"/>
</dbReference>
<evidence type="ECO:0000256" key="1">
    <source>
        <dbReference type="ARBA" id="ARBA00004141"/>
    </source>
</evidence>
<comment type="caution">
    <text evidence="8">The sequence shown here is derived from an EMBL/GenBank/DDBJ whole genome shotgun (WGS) entry which is preliminary data.</text>
</comment>
<feature type="transmembrane region" description="Helical" evidence="7">
    <location>
        <begin position="21"/>
        <end position="39"/>
    </location>
</feature>
<evidence type="ECO:0000256" key="2">
    <source>
        <dbReference type="ARBA" id="ARBA00022448"/>
    </source>
</evidence>
<reference evidence="8 9" key="1">
    <citation type="submission" date="2021-03" db="EMBL/GenBank/DDBJ databases">
        <title>Sequencing the genomes of 1000 actinobacteria strains.</title>
        <authorList>
            <person name="Klenk H.-P."/>
        </authorList>
    </citation>
    <scope>NUCLEOTIDE SEQUENCE [LARGE SCALE GENOMIC DNA]</scope>
    <source>
        <strain evidence="8 9">DSM 13468</strain>
    </source>
</reference>
<dbReference type="InterPro" id="IPR023271">
    <property type="entry name" value="Aquaporin-like"/>
</dbReference>
<dbReference type="RefSeq" id="WP_245340767.1">
    <property type="nucleotide sequence ID" value="NZ_BAAAIO010000001.1"/>
</dbReference>
<keyword evidence="2 6" id="KW-0813">Transport</keyword>
<dbReference type="PRINTS" id="PR00783">
    <property type="entry name" value="MINTRINSICP"/>
</dbReference>